<protein>
    <submittedName>
        <fullName evidence="2">1-aminocyclopropane-1-carboxylate synthase 1</fullName>
    </submittedName>
</protein>
<dbReference type="InterPro" id="IPR015422">
    <property type="entry name" value="PyrdxlP-dep_Trfase_small"/>
</dbReference>
<dbReference type="Gene3D" id="3.90.1150.10">
    <property type="entry name" value="Aspartate Aminotransferase, domain 1"/>
    <property type="match status" value="1"/>
</dbReference>
<comment type="caution">
    <text evidence="2">The sequence shown here is derived from an EMBL/GenBank/DDBJ whole genome shotgun (WGS) entry which is preliminary data.</text>
</comment>
<name>A0A5N5F3W4_9ROSA</name>
<reference evidence="2 3" key="3">
    <citation type="submission" date="2019-11" db="EMBL/GenBank/DDBJ databases">
        <title>A de novo genome assembly of a pear dwarfing rootstock.</title>
        <authorList>
            <person name="Wang F."/>
            <person name="Wang J."/>
            <person name="Li S."/>
            <person name="Zhang Y."/>
            <person name="Fang M."/>
            <person name="Ma L."/>
            <person name="Zhao Y."/>
            <person name="Jiang S."/>
        </authorList>
    </citation>
    <scope>NUCLEOTIDE SEQUENCE [LARGE SCALE GENOMIC DNA]</scope>
    <source>
        <strain evidence="2">S2</strain>
        <tissue evidence="2">Leaf</tissue>
    </source>
</reference>
<dbReference type="Proteomes" id="UP000327157">
    <property type="component" value="Chromosome 1"/>
</dbReference>
<sequence length="95" mass="10526">MASSASENRLLLSKIATNEKHGEDSPYFDGWKAHDQNPFHPTENPEGVIQMNLAENQCSFGYFEIVGAITIDRDNLDSSSPSEVSVKSAIRHMKS</sequence>
<dbReference type="EMBL" id="SMOL01000768">
    <property type="protein sequence ID" value="KAB2597768.1"/>
    <property type="molecule type" value="Genomic_DNA"/>
</dbReference>
<feature type="region of interest" description="Disordered" evidence="1">
    <location>
        <begin position="20"/>
        <end position="45"/>
    </location>
</feature>
<evidence type="ECO:0000256" key="1">
    <source>
        <dbReference type="SAM" id="MobiDB-lite"/>
    </source>
</evidence>
<dbReference type="OrthoDB" id="691673at2759"/>
<evidence type="ECO:0000313" key="2">
    <source>
        <dbReference type="EMBL" id="KAB2597768.1"/>
    </source>
</evidence>
<feature type="region of interest" description="Disordered" evidence="1">
    <location>
        <begin position="76"/>
        <end position="95"/>
    </location>
</feature>
<proteinExistence type="predicted"/>
<reference evidence="3" key="2">
    <citation type="submission" date="2019-10" db="EMBL/GenBank/DDBJ databases">
        <title>A de novo genome assembly of a pear dwarfing rootstock.</title>
        <authorList>
            <person name="Wang F."/>
            <person name="Wang J."/>
            <person name="Li S."/>
            <person name="Zhang Y."/>
            <person name="Fang M."/>
            <person name="Ma L."/>
            <person name="Zhao Y."/>
            <person name="Jiang S."/>
        </authorList>
    </citation>
    <scope>NUCLEOTIDE SEQUENCE [LARGE SCALE GENOMIC DNA]</scope>
</reference>
<reference evidence="2 3" key="1">
    <citation type="submission" date="2019-09" db="EMBL/GenBank/DDBJ databases">
        <authorList>
            <person name="Ou C."/>
        </authorList>
    </citation>
    <scope>NUCLEOTIDE SEQUENCE [LARGE SCALE GENOMIC DNA]</scope>
    <source>
        <strain evidence="2">S2</strain>
        <tissue evidence="2">Leaf</tissue>
    </source>
</reference>
<organism evidence="2 3">
    <name type="scientific">Pyrus ussuriensis x Pyrus communis</name>
    <dbReference type="NCBI Taxonomy" id="2448454"/>
    <lineage>
        <taxon>Eukaryota</taxon>
        <taxon>Viridiplantae</taxon>
        <taxon>Streptophyta</taxon>
        <taxon>Embryophyta</taxon>
        <taxon>Tracheophyta</taxon>
        <taxon>Spermatophyta</taxon>
        <taxon>Magnoliopsida</taxon>
        <taxon>eudicotyledons</taxon>
        <taxon>Gunneridae</taxon>
        <taxon>Pentapetalae</taxon>
        <taxon>rosids</taxon>
        <taxon>fabids</taxon>
        <taxon>Rosales</taxon>
        <taxon>Rosaceae</taxon>
        <taxon>Amygdaloideae</taxon>
        <taxon>Maleae</taxon>
        <taxon>Pyrus</taxon>
    </lineage>
</organism>
<accession>A0A5N5F3W4</accession>
<feature type="compositionally biased region" description="Low complexity" evidence="1">
    <location>
        <begin position="78"/>
        <end position="88"/>
    </location>
</feature>
<gene>
    <name evidence="2" type="ORF">D8674_000688</name>
</gene>
<dbReference type="AlphaFoldDB" id="A0A5N5F3W4"/>
<evidence type="ECO:0000313" key="3">
    <source>
        <dbReference type="Proteomes" id="UP000327157"/>
    </source>
</evidence>
<keyword evidence="3" id="KW-1185">Reference proteome</keyword>